<name>A0A426YKW7_ENSVE</name>
<organism evidence="1 2">
    <name type="scientific">Ensete ventricosum</name>
    <name type="common">Abyssinian banana</name>
    <name type="synonym">Musa ensete</name>
    <dbReference type="NCBI Taxonomy" id="4639"/>
    <lineage>
        <taxon>Eukaryota</taxon>
        <taxon>Viridiplantae</taxon>
        <taxon>Streptophyta</taxon>
        <taxon>Embryophyta</taxon>
        <taxon>Tracheophyta</taxon>
        <taxon>Spermatophyta</taxon>
        <taxon>Magnoliopsida</taxon>
        <taxon>Liliopsida</taxon>
        <taxon>Zingiberales</taxon>
        <taxon>Musaceae</taxon>
        <taxon>Ensete</taxon>
    </lineage>
</organism>
<protein>
    <submittedName>
        <fullName evidence="1">Uncharacterized protein</fullName>
    </submittedName>
</protein>
<dbReference type="EMBL" id="AMZH03011738">
    <property type="protein sequence ID" value="RRT52307.1"/>
    <property type="molecule type" value="Genomic_DNA"/>
</dbReference>
<reference evidence="1 2" key="1">
    <citation type="journal article" date="2014" name="Agronomy (Basel)">
        <title>A Draft Genome Sequence for Ensete ventricosum, the Drought-Tolerant Tree Against Hunger.</title>
        <authorList>
            <person name="Harrison J."/>
            <person name="Moore K.A."/>
            <person name="Paszkiewicz K."/>
            <person name="Jones T."/>
            <person name="Grant M."/>
            <person name="Ambacheew D."/>
            <person name="Muzemil S."/>
            <person name="Studholme D.J."/>
        </authorList>
    </citation>
    <scope>NUCLEOTIDE SEQUENCE [LARGE SCALE GENOMIC DNA]</scope>
</reference>
<evidence type="ECO:0000313" key="1">
    <source>
        <dbReference type="EMBL" id="RRT52307.1"/>
    </source>
</evidence>
<comment type="caution">
    <text evidence="1">The sequence shown here is derived from an EMBL/GenBank/DDBJ whole genome shotgun (WGS) entry which is preliminary data.</text>
</comment>
<gene>
    <name evidence="1" type="ORF">B296_00012445</name>
</gene>
<accession>A0A426YKW7</accession>
<sequence length="175" mass="19560">MFGTLSASSAGLRHPFFHADFRDLFFIPCFWNLLLSCWIRSLQWPLPSLSNRALLYHHSRLYHAAAVFARCSKLSICCSFPSLLLPPQLLGDTTSDRKPPSAATFDAPIIGSATAFFSLASWLHLPPLSRPDQGFFRCRLPLPLTCLPLPLARRSYCASKSCVQLQFFPVGFLLA</sequence>
<proteinExistence type="predicted"/>
<dbReference type="Proteomes" id="UP000287651">
    <property type="component" value="Unassembled WGS sequence"/>
</dbReference>
<dbReference type="AlphaFoldDB" id="A0A426YKW7"/>
<evidence type="ECO:0000313" key="2">
    <source>
        <dbReference type="Proteomes" id="UP000287651"/>
    </source>
</evidence>